<reference evidence="2 3" key="1">
    <citation type="submission" date="2016-04" db="EMBL/GenBank/DDBJ databases">
        <title>Complete genome seqeunce of Leptospira alstonii serovar Room22.</title>
        <authorList>
            <person name="Nally J.E."/>
            <person name="Bayles D.O."/>
            <person name="Hurley D."/>
            <person name="Fanning S."/>
            <person name="McMahon B.J."/>
            <person name="Arent Z."/>
        </authorList>
    </citation>
    <scope>NUCLEOTIDE SEQUENCE [LARGE SCALE GENOMIC DNA]</scope>
    <source>
        <strain evidence="2 3">GWTS #1</strain>
    </source>
</reference>
<evidence type="ECO:0000313" key="3">
    <source>
        <dbReference type="Proteomes" id="UP000094197"/>
    </source>
</evidence>
<organism evidence="2 3">
    <name type="scientific">Leptospira tipperaryensis</name>
    <dbReference type="NCBI Taxonomy" id="2564040"/>
    <lineage>
        <taxon>Bacteria</taxon>
        <taxon>Pseudomonadati</taxon>
        <taxon>Spirochaetota</taxon>
        <taxon>Spirochaetia</taxon>
        <taxon>Leptospirales</taxon>
        <taxon>Leptospiraceae</taxon>
        <taxon>Leptospira</taxon>
    </lineage>
</organism>
<keyword evidence="3" id="KW-1185">Reference proteome</keyword>
<proteinExistence type="predicted"/>
<accession>A0A1D7UZ35</accession>
<dbReference type="Proteomes" id="UP000094197">
    <property type="component" value="Chromosome 1"/>
</dbReference>
<name>A0A1D7UZ35_9LEPT</name>
<dbReference type="NCBIfam" id="NF047432">
    <property type="entry name" value="LA_3334_fam"/>
    <property type="match status" value="1"/>
</dbReference>
<dbReference type="OrthoDB" id="330619at2"/>
<sequence length="303" mass="34034">MFNYQFSSRKYTLFALLLFSSWFGTSTIDSAEIVLKDGSAFIGKLQEESDIRVKFLWKEKSYEIPRKDLSSIDPTKTGSDTSYHYTSFQLKDGSTIKGIVAEDTDKELMIKTDLGFIHIDKNKIRSSDAPEALNPVLNPKYLNTGDKNWNHKIGFSIQALANGSPLGASNPATFGGAFYLEPAFFELFKFRPGIRLEYQVSNSNASNYSFLNQFFYFNRSYRIGESLIWDFYSNIGIGSSTVQYSGNSQKLSGTNPAVYFEIGWQGLQIRSVVFRTGIRSTCIFESNGQVCNAGIEFGALLIL</sequence>
<evidence type="ECO:0008006" key="4">
    <source>
        <dbReference type="Google" id="ProtNLM"/>
    </source>
</evidence>
<dbReference type="AlphaFoldDB" id="A0A1D7UZ35"/>
<evidence type="ECO:0000313" key="2">
    <source>
        <dbReference type="EMBL" id="AOP34845.1"/>
    </source>
</evidence>
<evidence type="ECO:0000256" key="1">
    <source>
        <dbReference type="SAM" id="SignalP"/>
    </source>
</evidence>
<keyword evidence="1" id="KW-0732">Signal</keyword>
<dbReference type="EMBL" id="CP015217">
    <property type="protein sequence ID" value="AOP34845.1"/>
    <property type="molecule type" value="Genomic_DNA"/>
</dbReference>
<dbReference type="RefSeq" id="WP_083244133.1">
    <property type="nucleotide sequence ID" value="NZ_CP015217.1"/>
</dbReference>
<dbReference type="KEGG" id="laj:A0128_13910"/>
<feature type="signal peptide" evidence="1">
    <location>
        <begin position="1"/>
        <end position="31"/>
    </location>
</feature>
<gene>
    <name evidence="2" type="ORF">A0128_13910</name>
</gene>
<feature type="chain" id="PRO_5009100426" description="30S ribosomal protein S1" evidence="1">
    <location>
        <begin position="32"/>
        <end position="303"/>
    </location>
</feature>
<protein>
    <recommendedName>
        <fullName evidence="4">30S ribosomal protein S1</fullName>
    </recommendedName>
</protein>